<protein>
    <submittedName>
        <fullName evidence="3">PaREP15</fullName>
    </submittedName>
</protein>
<proteinExistence type="predicted"/>
<sequence>MFKYGASSMYVSGDLGVLAQEALRVAVESVLGKLREGKKLSTEDIFLLYLATIGKELDEIRREIAEVNQRIDQTNRRIDEISKKIDETNMRIDETNKRIDAIAQELGRRIDETNKRIDGVYALLLDMQKLLVEIARKS</sequence>
<dbReference type="BioCyc" id="PSP1104324:GJSN-1944-MONOMER"/>
<dbReference type="PROSITE" id="PS50192">
    <property type="entry name" value="T_SNARE"/>
    <property type="match status" value="1"/>
</dbReference>
<dbReference type="SUPFAM" id="SSF57997">
    <property type="entry name" value="Tropomyosin"/>
    <property type="match status" value="1"/>
</dbReference>
<dbReference type="Proteomes" id="UP000005867">
    <property type="component" value="Chromosome"/>
</dbReference>
<keyword evidence="4" id="KW-1185">Reference proteome</keyword>
<dbReference type="KEGG" id="pyr:P186_1992"/>
<dbReference type="AlphaFoldDB" id="G7VI28"/>
<evidence type="ECO:0000259" key="2">
    <source>
        <dbReference type="PROSITE" id="PS50192"/>
    </source>
</evidence>
<dbReference type="Gene3D" id="6.10.250.3150">
    <property type="match status" value="1"/>
</dbReference>
<keyword evidence="1" id="KW-0175">Coiled coil</keyword>
<evidence type="ECO:0000313" key="3">
    <source>
        <dbReference type="EMBL" id="AET33388.1"/>
    </source>
</evidence>
<dbReference type="HOGENOM" id="CLU_109669_2_1_2"/>
<name>G7VI28_9CREN</name>
<dbReference type="EMBL" id="CP003098">
    <property type="protein sequence ID" value="AET33388.1"/>
    <property type="molecule type" value="Genomic_DNA"/>
</dbReference>
<gene>
    <name evidence="3" type="ORF">P186_1992</name>
</gene>
<evidence type="ECO:0000313" key="4">
    <source>
        <dbReference type="Proteomes" id="UP000005867"/>
    </source>
</evidence>
<reference evidence="3 4" key="1">
    <citation type="journal article" date="2012" name="J. Bacteriol.">
        <title>Complete genome sequence of strain 1860, a crenarchaeon of the genus pyrobaculum able to grow with various electron acceptors.</title>
        <authorList>
            <person name="Mardanov A.V."/>
            <person name="Gumerov V.M."/>
            <person name="Slobodkina G.B."/>
            <person name="Beletsky A.V."/>
            <person name="Bonch-Osmolovskaya E.A."/>
            <person name="Ravin N.V."/>
            <person name="Skryabin K.G."/>
        </authorList>
    </citation>
    <scope>NUCLEOTIDE SEQUENCE [LARGE SCALE GENOMIC DNA]</scope>
    <source>
        <strain evidence="3 4">1860</strain>
    </source>
</reference>
<feature type="domain" description="T-SNARE coiled-coil homology" evidence="2">
    <location>
        <begin position="50"/>
        <end position="102"/>
    </location>
</feature>
<feature type="coiled-coil region" evidence="1">
    <location>
        <begin position="50"/>
        <end position="105"/>
    </location>
</feature>
<dbReference type="eggNOG" id="arCOG03724">
    <property type="taxonomic scope" value="Archaea"/>
</dbReference>
<evidence type="ECO:0000256" key="1">
    <source>
        <dbReference type="SAM" id="Coils"/>
    </source>
</evidence>
<accession>G7VI28</accession>
<organism evidence="3 4">
    <name type="scientific">Pyrobaculum ferrireducens</name>
    <dbReference type="NCBI Taxonomy" id="1104324"/>
    <lineage>
        <taxon>Archaea</taxon>
        <taxon>Thermoproteota</taxon>
        <taxon>Thermoprotei</taxon>
        <taxon>Thermoproteales</taxon>
        <taxon>Thermoproteaceae</taxon>
        <taxon>Pyrobaculum</taxon>
    </lineage>
</organism>
<dbReference type="STRING" id="1104324.P186_1992"/>
<dbReference type="InterPro" id="IPR000727">
    <property type="entry name" value="T_SNARE_dom"/>
</dbReference>